<protein>
    <submittedName>
        <fullName evidence="1">Uncharacterized protein</fullName>
    </submittedName>
</protein>
<accession>A0ACB8URM2</accession>
<sequence>MAGYGRLQDTAYGVQSLDEAPRTPEKEPQMPPHDERYELEDDMRPTTLCRTATARPINTSEAEPRKLPLAVADSQILDNVPSLPLTPLIPGSPVALGSLNGSPESISTRSFRRSDDISISDETSSRALESSDDEALEGRSFLQSSAPQLVMPSIRMPSRRPFTDRGKSLGRLKVMVAGSTGLGKTSLLKSIVQTCEDIVHVDPLPQNTSHTRHSTSKQADIFPVAKPRRPRAIPSVTEVYASTKPYPAWWSDLEDSRVLRRRKSLGDVVLERNICFVDTLNSGTNRHDQTGLEIQYMMKQFHRATAAIDSTNADLQSLLSGNGGAQVDAILYLISDDTITSDIQCIKRLSEFSNVIPLIAKADTLSTSQIQKLKTSFLQKMREHGIRTFFGHPSPEEHDSSTPLAPFSVSSATANDDEMMDASVLMSLEYVQPLVASELGLLIDRMFTQDNFTWFRHSAAKKLVQSCSSREPLRAKELASTSSTISDLGISQFNTPFSSISNSQVLEARRHGGGLSEYALARVSDFTQREENFAQVKLAKWAIDLQNSLQNERKQYVRLAQNERVAWLTERLDECVTDGTLVPIGQVSSFQKEKGVLTLQRHDGRHLQYCVAGMSPHDPLGLIRMKENMKRRGWVVLQVIGGVGVVGGLAFWLAKTLGYVSQDLSNWVRIF</sequence>
<reference evidence="1" key="1">
    <citation type="journal article" date="2022" name="bioRxiv">
        <title>Population genetic analysis of Ophidiomyces ophidiicola, the causative agent of snake fungal disease, indicates recent introductions to the USA.</title>
        <authorList>
            <person name="Ladner J.T."/>
            <person name="Palmer J.M."/>
            <person name="Ettinger C.L."/>
            <person name="Stajich J.E."/>
            <person name="Farrell T.M."/>
            <person name="Glorioso B.M."/>
            <person name="Lawson B."/>
            <person name="Price S.J."/>
            <person name="Stengle A.G."/>
            <person name="Grear D.A."/>
            <person name="Lorch J.M."/>
        </authorList>
    </citation>
    <scope>NUCLEOTIDE SEQUENCE</scope>
    <source>
        <strain evidence="1">NWHC 24266-5</strain>
    </source>
</reference>
<proteinExistence type="predicted"/>
<dbReference type="EMBL" id="JALBCA010000096">
    <property type="protein sequence ID" value="KAI2383209.1"/>
    <property type="molecule type" value="Genomic_DNA"/>
</dbReference>
<comment type="caution">
    <text evidence="1">The sequence shown here is derived from an EMBL/GenBank/DDBJ whole genome shotgun (WGS) entry which is preliminary data.</text>
</comment>
<evidence type="ECO:0000313" key="1">
    <source>
        <dbReference type="EMBL" id="KAI2383209.1"/>
    </source>
</evidence>
<gene>
    <name evidence="1" type="ORF">LOY88_005443</name>
</gene>
<name>A0ACB8URM2_9EURO</name>
<organism evidence="1">
    <name type="scientific">Ophidiomyces ophidiicola</name>
    <dbReference type="NCBI Taxonomy" id="1387563"/>
    <lineage>
        <taxon>Eukaryota</taxon>
        <taxon>Fungi</taxon>
        <taxon>Dikarya</taxon>
        <taxon>Ascomycota</taxon>
        <taxon>Pezizomycotina</taxon>
        <taxon>Eurotiomycetes</taxon>
        <taxon>Eurotiomycetidae</taxon>
        <taxon>Onygenales</taxon>
        <taxon>Onygenaceae</taxon>
        <taxon>Ophidiomyces</taxon>
    </lineage>
</organism>